<dbReference type="AlphaFoldDB" id="A0A0N4TXF0"/>
<gene>
    <name evidence="1" type="ORF">BPAG_LOCUS13577</name>
</gene>
<sequence>MLGYQRLPKVYQRNARLLGLSETITPSSQKVLGSLEYPSDANVFCGRNYSDNQSDDYKYDSGYDSDVEFFLDRNSTILTD</sequence>
<evidence type="ECO:0000313" key="1">
    <source>
        <dbReference type="EMBL" id="VDN94762.1"/>
    </source>
</evidence>
<evidence type="ECO:0000313" key="2">
    <source>
        <dbReference type="Proteomes" id="UP000278627"/>
    </source>
</evidence>
<name>A0A0N4TXF0_BRUPA</name>
<proteinExistence type="predicted"/>
<reference evidence="3" key="1">
    <citation type="submission" date="2017-02" db="UniProtKB">
        <authorList>
            <consortium name="WormBaseParasite"/>
        </authorList>
    </citation>
    <scope>IDENTIFICATION</scope>
</reference>
<organism evidence="3">
    <name type="scientific">Brugia pahangi</name>
    <name type="common">Filarial nematode worm</name>
    <dbReference type="NCBI Taxonomy" id="6280"/>
    <lineage>
        <taxon>Eukaryota</taxon>
        <taxon>Metazoa</taxon>
        <taxon>Ecdysozoa</taxon>
        <taxon>Nematoda</taxon>
        <taxon>Chromadorea</taxon>
        <taxon>Rhabditida</taxon>
        <taxon>Spirurina</taxon>
        <taxon>Spiruromorpha</taxon>
        <taxon>Filarioidea</taxon>
        <taxon>Onchocercidae</taxon>
        <taxon>Brugia</taxon>
    </lineage>
</organism>
<protein>
    <submittedName>
        <fullName evidence="3">Ovule protein</fullName>
    </submittedName>
</protein>
<dbReference type="Proteomes" id="UP000278627">
    <property type="component" value="Unassembled WGS sequence"/>
</dbReference>
<accession>A0A0N4TXF0</accession>
<dbReference type="EMBL" id="UZAD01013413">
    <property type="protein sequence ID" value="VDN94762.1"/>
    <property type="molecule type" value="Genomic_DNA"/>
</dbReference>
<reference evidence="1 2" key="2">
    <citation type="submission" date="2018-11" db="EMBL/GenBank/DDBJ databases">
        <authorList>
            <consortium name="Pathogen Informatics"/>
        </authorList>
    </citation>
    <scope>NUCLEOTIDE SEQUENCE [LARGE SCALE GENOMIC DNA]</scope>
</reference>
<keyword evidence="2" id="KW-1185">Reference proteome</keyword>
<evidence type="ECO:0000313" key="3">
    <source>
        <dbReference type="WBParaSite" id="BPAG_0001364901-mRNA-1"/>
    </source>
</evidence>
<dbReference type="WBParaSite" id="BPAG_0001364901-mRNA-1">
    <property type="protein sequence ID" value="BPAG_0001364901-mRNA-1"/>
    <property type="gene ID" value="BPAG_0001364901"/>
</dbReference>